<feature type="domain" description="Carrier" evidence="1">
    <location>
        <begin position="2"/>
        <end position="80"/>
    </location>
</feature>
<evidence type="ECO:0000259" key="1">
    <source>
        <dbReference type="PROSITE" id="PS50075"/>
    </source>
</evidence>
<dbReference type="Gene3D" id="1.10.1200.10">
    <property type="entry name" value="ACP-like"/>
    <property type="match status" value="1"/>
</dbReference>
<protein>
    <submittedName>
        <fullName evidence="2">Acyl carrier protein</fullName>
    </submittedName>
</protein>
<gene>
    <name evidence="2" type="ORF">GCM10010319_51930</name>
</gene>
<keyword evidence="3" id="KW-1185">Reference proteome</keyword>
<dbReference type="EMBL" id="BAAABW010000026">
    <property type="protein sequence ID" value="GAA0367635.1"/>
    <property type="molecule type" value="Genomic_DNA"/>
</dbReference>
<evidence type="ECO:0000313" key="2">
    <source>
        <dbReference type="EMBL" id="GAA0367635.1"/>
    </source>
</evidence>
<dbReference type="InterPro" id="IPR036736">
    <property type="entry name" value="ACP-like_sf"/>
</dbReference>
<dbReference type="Pfam" id="PF00550">
    <property type="entry name" value="PP-binding"/>
    <property type="match status" value="1"/>
</dbReference>
<reference evidence="2 3" key="1">
    <citation type="journal article" date="2019" name="Int. J. Syst. Evol. Microbiol.">
        <title>The Global Catalogue of Microorganisms (GCM) 10K type strain sequencing project: providing services to taxonomists for standard genome sequencing and annotation.</title>
        <authorList>
            <consortium name="The Broad Institute Genomics Platform"/>
            <consortium name="The Broad Institute Genome Sequencing Center for Infectious Disease"/>
            <person name="Wu L."/>
            <person name="Ma J."/>
        </authorList>
    </citation>
    <scope>NUCLEOTIDE SEQUENCE [LARGE SCALE GENOMIC DNA]</scope>
    <source>
        <strain evidence="2 3">JCM 4565</strain>
    </source>
</reference>
<dbReference type="RefSeq" id="WP_344121408.1">
    <property type="nucleotide sequence ID" value="NZ_BAAABW010000026.1"/>
</dbReference>
<organism evidence="2 3">
    <name type="scientific">Streptomyces blastmyceticus</name>
    <dbReference type="NCBI Taxonomy" id="68180"/>
    <lineage>
        <taxon>Bacteria</taxon>
        <taxon>Bacillati</taxon>
        <taxon>Actinomycetota</taxon>
        <taxon>Actinomycetes</taxon>
        <taxon>Kitasatosporales</taxon>
        <taxon>Streptomycetaceae</taxon>
        <taxon>Streptomyces</taxon>
    </lineage>
</organism>
<dbReference type="Proteomes" id="UP001500063">
    <property type="component" value="Unassembled WGS sequence"/>
</dbReference>
<comment type="caution">
    <text evidence="2">The sequence shown here is derived from an EMBL/GenBank/DDBJ whole genome shotgun (WGS) entry which is preliminary data.</text>
</comment>
<proteinExistence type="predicted"/>
<sequence>MNPLQTIKQILSSDVLVEVPTDQMQLDDSLREGYGIDSLGFVELRVRCEESFGIDIPDEAFAVEELATLGDVLALIERLSGAGQSSPATA</sequence>
<name>A0ABN0XM04_9ACTN</name>
<dbReference type="SUPFAM" id="SSF47336">
    <property type="entry name" value="ACP-like"/>
    <property type="match status" value="1"/>
</dbReference>
<accession>A0ABN0XM04</accession>
<evidence type="ECO:0000313" key="3">
    <source>
        <dbReference type="Proteomes" id="UP001500063"/>
    </source>
</evidence>
<dbReference type="InterPro" id="IPR009081">
    <property type="entry name" value="PP-bd_ACP"/>
</dbReference>
<dbReference type="PROSITE" id="PS50075">
    <property type="entry name" value="CARRIER"/>
    <property type="match status" value="1"/>
</dbReference>